<dbReference type="GO" id="GO:0006355">
    <property type="term" value="P:regulation of DNA-templated transcription"/>
    <property type="evidence" value="ECO:0007669"/>
    <property type="project" value="InterPro"/>
</dbReference>
<name>A0A1H2W2W3_THIRO</name>
<evidence type="ECO:0000256" key="4">
    <source>
        <dbReference type="PROSITE-ProRule" id="PRU01091"/>
    </source>
</evidence>
<sequence length="678" mass="75180">MSARLQIQLLGGFAVERDGTPVTLPTRKAAALLAILAMPPGALITRERLADLLWSRSAEAQARGSLRQAVAQLRKAMEDDSGALIAAVGPGLRLASPGVEVDAVTLERALTSGSPADLELAGQLYRGEFLAGLAIEEAPFEDWRATEAERLRRLLLRGLQALLARHVDRGDLEASLDLGERLVRLEPLAEETYQALMRLHLGRGALGPAMREYQRCRAALAAGLGVAPSAETEALRRAIRTRPPTRSPAHEESEPRTLPVLAVLPFSDTGETETSEDPVRDYFVRGFTEDVVSALARFRSLRVISAQSSFAEADLQASPREIGEGLGATYLLVGSLGRGKERVRLSTELLDVRAGHLVWSDRHEVATTRLPETRDAIARGVAAALAARIDGDLLRQAMRKPLDSLEVYDCWLRGMARLRQGTPESLAEGRPLFRRALELDPGFARAHSGLSLTYFNEWTCLAWQRWREDERMAFEHARDGAALDETDHVTHFVLGRVLLYRREFARAEQHLDRAEALNPNDADMLAQLAIADAYLGHPVRGAERIELAMRLNPYHDDWYFAYAVYPNFVARRLETAIAFGLKAPHVATDVTAYLAAASAHLGQMETARRHLAYFREMFRSNIMQGSEPAAEEPMRWLLHVNPFSRIEDARFWADGLARAGLVISDDLWRDFPDGPWPG</sequence>
<feature type="domain" description="OmpR/PhoB-type" evidence="5">
    <location>
        <begin position="1"/>
        <end position="96"/>
    </location>
</feature>
<dbReference type="Pfam" id="PF00486">
    <property type="entry name" value="Trans_reg_C"/>
    <property type="match status" value="1"/>
</dbReference>
<dbReference type="PROSITE" id="PS51755">
    <property type="entry name" value="OMPR_PHOB"/>
    <property type="match status" value="1"/>
</dbReference>
<evidence type="ECO:0000313" key="6">
    <source>
        <dbReference type="EMBL" id="SDW74584.1"/>
    </source>
</evidence>
<proteinExistence type="inferred from homology"/>
<dbReference type="Pfam" id="PF03704">
    <property type="entry name" value="BTAD"/>
    <property type="match status" value="1"/>
</dbReference>
<dbReference type="InterPro" id="IPR036388">
    <property type="entry name" value="WH-like_DNA-bd_sf"/>
</dbReference>
<dbReference type="InterPro" id="IPR019734">
    <property type="entry name" value="TPR_rpt"/>
</dbReference>
<protein>
    <submittedName>
        <fullName evidence="6">DNA-binding transcriptional activator of the SARP family</fullName>
    </submittedName>
</protein>
<comment type="similarity">
    <text evidence="1">Belongs to the AfsR/DnrI/RedD regulatory family.</text>
</comment>
<evidence type="ECO:0000256" key="1">
    <source>
        <dbReference type="ARBA" id="ARBA00005820"/>
    </source>
</evidence>
<keyword evidence="2 4" id="KW-0238">DNA-binding</keyword>
<dbReference type="PANTHER" id="PTHR35807">
    <property type="entry name" value="TRANSCRIPTIONAL REGULATOR REDD-RELATED"/>
    <property type="match status" value="1"/>
</dbReference>
<gene>
    <name evidence="6" type="ORF">SAMN05421783_1088</name>
</gene>
<evidence type="ECO:0000259" key="5">
    <source>
        <dbReference type="PROSITE" id="PS51755"/>
    </source>
</evidence>
<dbReference type="GO" id="GO:0003677">
    <property type="term" value="F:DNA binding"/>
    <property type="evidence" value="ECO:0007669"/>
    <property type="project" value="UniProtKB-UniRule"/>
</dbReference>
<dbReference type="RefSeq" id="WP_093030904.1">
    <property type="nucleotide sequence ID" value="NZ_FNNZ01000008.1"/>
</dbReference>
<organism evidence="6 7">
    <name type="scientific">Thiocapsa roseopersicina</name>
    <dbReference type="NCBI Taxonomy" id="1058"/>
    <lineage>
        <taxon>Bacteria</taxon>
        <taxon>Pseudomonadati</taxon>
        <taxon>Pseudomonadota</taxon>
        <taxon>Gammaproteobacteria</taxon>
        <taxon>Chromatiales</taxon>
        <taxon>Chromatiaceae</taxon>
        <taxon>Thiocapsa</taxon>
    </lineage>
</organism>
<evidence type="ECO:0000313" key="7">
    <source>
        <dbReference type="Proteomes" id="UP000198816"/>
    </source>
</evidence>
<dbReference type="SMART" id="SM01043">
    <property type="entry name" value="BTAD"/>
    <property type="match status" value="1"/>
</dbReference>
<dbReference type="Gene3D" id="1.10.10.10">
    <property type="entry name" value="Winged helix-like DNA-binding domain superfamily/Winged helix DNA-binding domain"/>
    <property type="match status" value="1"/>
</dbReference>
<reference evidence="7" key="1">
    <citation type="submission" date="2016-10" db="EMBL/GenBank/DDBJ databases">
        <authorList>
            <person name="Varghese N."/>
            <person name="Submissions S."/>
        </authorList>
    </citation>
    <scope>NUCLEOTIDE SEQUENCE [LARGE SCALE GENOMIC DNA]</scope>
    <source>
        <strain evidence="7">DSM 217</strain>
    </source>
</reference>
<keyword evidence="7" id="KW-1185">Reference proteome</keyword>
<dbReference type="InterPro" id="IPR005158">
    <property type="entry name" value="BTAD"/>
</dbReference>
<dbReference type="InterPro" id="IPR011990">
    <property type="entry name" value="TPR-like_helical_dom_sf"/>
</dbReference>
<dbReference type="SMART" id="SM00862">
    <property type="entry name" value="Trans_reg_C"/>
    <property type="match status" value="1"/>
</dbReference>
<evidence type="ECO:0000256" key="3">
    <source>
        <dbReference type="PROSITE-ProRule" id="PRU00339"/>
    </source>
</evidence>
<dbReference type="InterPro" id="IPR051677">
    <property type="entry name" value="AfsR-DnrI-RedD_regulator"/>
</dbReference>
<feature type="DNA-binding region" description="OmpR/PhoB-type" evidence="4">
    <location>
        <begin position="1"/>
        <end position="96"/>
    </location>
</feature>
<dbReference type="EMBL" id="FNNZ01000008">
    <property type="protein sequence ID" value="SDW74584.1"/>
    <property type="molecule type" value="Genomic_DNA"/>
</dbReference>
<evidence type="ECO:0000256" key="2">
    <source>
        <dbReference type="ARBA" id="ARBA00023125"/>
    </source>
</evidence>
<accession>A0A1H2W2W3</accession>
<dbReference type="SUPFAM" id="SSF48452">
    <property type="entry name" value="TPR-like"/>
    <property type="match status" value="2"/>
</dbReference>
<dbReference type="PROSITE" id="PS50005">
    <property type="entry name" value="TPR"/>
    <property type="match status" value="1"/>
</dbReference>
<dbReference type="GO" id="GO:0000160">
    <property type="term" value="P:phosphorelay signal transduction system"/>
    <property type="evidence" value="ECO:0007669"/>
    <property type="project" value="InterPro"/>
</dbReference>
<dbReference type="Proteomes" id="UP000198816">
    <property type="component" value="Unassembled WGS sequence"/>
</dbReference>
<dbReference type="OrthoDB" id="1971692at2"/>
<dbReference type="AlphaFoldDB" id="A0A1H2W2W3"/>
<keyword evidence="3" id="KW-0802">TPR repeat</keyword>
<dbReference type="STRING" id="1058.SAMN05421783_1088"/>
<dbReference type="InterPro" id="IPR001867">
    <property type="entry name" value="OmpR/PhoB-type_DNA-bd"/>
</dbReference>
<dbReference type="Gene3D" id="1.25.40.10">
    <property type="entry name" value="Tetratricopeptide repeat domain"/>
    <property type="match status" value="2"/>
</dbReference>
<feature type="repeat" description="TPR" evidence="3">
    <location>
        <begin position="488"/>
        <end position="521"/>
    </location>
</feature>